<dbReference type="Gene3D" id="3.40.1190.20">
    <property type="match status" value="1"/>
</dbReference>
<dbReference type="GO" id="GO:0016301">
    <property type="term" value="F:kinase activity"/>
    <property type="evidence" value="ECO:0007669"/>
    <property type="project" value="UniProtKB-KW"/>
</dbReference>
<accession>A0A411EAG2</accession>
<dbReference type="InterPro" id="IPR029056">
    <property type="entry name" value="Ribokinase-like"/>
</dbReference>
<dbReference type="Proteomes" id="UP000290889">
    <property type="component" value="Chromosome"/>
</dbReference>
<feature type="domain" description="Carbohydrate kinase PfkB" evidence="3">
    <location>
        <begin position="66"/>
        <end position="300"/>
    </location>
</feature>
<dbReference type="KEGG" id="mur:EQY75_09305"/>
<sequence length="323" mass="36821">MTKIAVIGPIPRDTIVTHHQETIKKYGCVSHPVIALAKLFGNEGTVYPVSHVHKKDFENIIELFRAYSNIDTAHISAKHDRGTVIELKFIDQNNRLERQTACMKPIEPKDIKAMDEMDAYVFVPITDFEISLRTLKYIKKNRKGLVVFDAHGPTTSMGMTGDRYRKFWVDMDQWLKYIDVLKMNLEESQACWLKHEYSAEEMISYDEGRTDHLDKMAAHVLKKGVKYFYVTLDAKGCVYYYKEGEEIKKQFVKSIFMKDVIDTTGCGDSFAGGLAYGFAVYNDPEQAAKFANALGALRTQGKTFDVFKSKAETEALISSHYGE</sequence>
<evidence type="ECO:0000256" key="1">
    <source>
        <dbReference type="ARBA" id="ARBA00022679"/>
    </source>
</evidence>
<name>A0A411EAG2_9FLAO</name>
<keyword evidence="2 4" id="KW-0418">Kinase</keyword>
<dbReference type="OrthoDB" id="9779730at2"/>
<reference evidence="4 5" key="1">
    <citation type="submission" date="2019-01" db="EMBL/GenBank/DDBJ databases">
        <title>Muriicola soli sp. nov., isolated from soil.</title>
        <authorList>
            <person name="Kang H.J."/>
            <person name="Kim S.B."/>
        </authorList>
    </citation>
    <scope>NUCLEOTIDE SEQUENCE [LARGE SCALE GENOMIC DNA]</scope>
    <source>
        <strain evidence="4 5">MMS17-SY002</strain>
    </source>
</reference>
<keyword evidence="5" id="KW-1185">Reference proteome</keyword>
<dbReference type="Pfam" id="PF00294">
    <property type="entry name" value="PfkB"/>
    <property type="match status" value="1"/>
</dbReference>
<gene>
    <name evidence="4" type="ORF">EQY75_09305</name>
</gene>
<keyword evidence="1" id="KW-0808">Transferase</keyword>
<evidence type="ECO:0000259" key="3">
    <source>
        <dbReference type="Pfam" id="PF00294"/>
    </source>
</evidence>
<dbReference type="EMBL" id="CP035544">
    <property type="protein sequence ID" value="QBA64706.1"/>
    <property type="molecule type" value="Genomic_DNA"/>
</dbReference>
<dbReference type="InterPro" id="IPR011611">
    <property type="entry name" value="PfkB_dom"/>
</dbReference>
<organism evidence="4 5">
    <name type="scientific">Muriicola soli</name>
    <dbReference type="NCBI Taxonomy" id="2507538"/>
    <lineage>
        <taxon>Bacteria</taxon>
        <taxon>Pseudomonadati</taxon>
        <taxon>Bacteroidota</taxon>
        <taxon>Flavobacteriia</taxon>
        <taxon>Flavobacteriales</taxon>
        <taxon>Flavobacteriaceae</taxon>
        <taxon>Muriicola</taxon>
    </lineage>
</organism>
<dbReference type="AlphaFoldDB" id="A0A411EAG2"/>
<protein>
    <submittedName>
        <fullName evidence="4">Carbohydrate kinase family protein</fullName>
    </submittedName>
</protein>
<evidence type="ECO:0000256" key="2">
    <source>
        <dbReference type="ARBA" id="ARBA00022777"/>
    </source>
</evidence>
<evidence type="ECO:0000313" key="5">
    <source>
        <dbReference type="Proteomes" id="UP000290889"/>
    </source>
</evidence>
<dbReference type="RefSeq" id="WP_129605283.1">
    <property type="nucleotide sequence ID" value="NZ_CP035544.1"/>
</dbReference>
<proteinExistence type="predicted"/>
<evidence type="ECO:0000313" key="4">
    <source>
        <dbReference type="EMBL" id="QBA64706.1"/>
    </source>
</evidence>
<dbReference type="PANTHER" id="PTHR10584:SF166">
    <property type="entry name" value="RIBOKINASE"/>
    <property type="match status" value="1"/>
</dbReference>
<dbReference type="PANTHER" id="PTHR10584">
    <property type="entry name" value="SUGAR KINASE"/>
    <property type="match status" value="1"/>
</dbReference>
<dbReference type="SUPFAM" id="SSF53613">
    <property type="entry name" value="Ribokinase-like"/>
    <property type="match status" value="1"/>
</dbReference>